<name>A0A4Q9FSX4_9FLAO</name>
<dbReference type="EMBL" id="SIRS01000001">
    <property type="protein sequence ID" value="TBN18800.1"/>
    <property type="molecule type" value="Genomic_DNA"/>
</dbReference>
<reference evidence="2 3" key="1">
    <citation type="journal article" date="2015" name="Int. J. Syst. Evol. Microbiol.">
        <title>Hyunsoonleella pacifica sp. nov., isolated from seawater of South Pacific Gyre.</title>
        <authorList>
            <person name="Gao X."/>
            <person name="Zhang Z."/>
            <person name="Dai X."/>
            <person name="Zhang X.H."/>
        </authorList>
    </citation>
    <scope>NUCLEOTIDE SEQUENCE [LARGE SCALE GENOMIC DNA]</scope>
    <source>
        <strain evidence="2 3">SW033</strain>
    </source>
</reference>
<sequence>MLLTINKSDSIGILSSGLCLIHCISTPFLFAAQAHVLKCCEAKPLWWSSLDIIFLCISALAIYKSSTSVSKKWIVIALYMSWFLLVTIVVNEKAGWFNIPESAIYFPSLSLIFFHWYGSKFCQCKNEKCCVNEL</sequence>
<accession>A0A4Q9FSX4</accession>
<keyword evidence="1" id="KW-0812">Transmembrane</keyword>
<dbReference type="Pfam" id="PF03203">
    <property type="entry name" value="MerC"/>
    <property type="match status" value="1"/>
</dbReference>
<protein>
    <submittedName>
        <fullName evidence="2">MerC domain-containing protein</fullName>
    </submittedName>
</protein>
<keyword evidence="1" id="KW-1133">Transmembrane helix</keyword>
<dbReference type="GO" id="GO:0016020">
    <property type="term" value="C:membrane"/>
    <property type="evidence" value="ECO:0007669"/>
    <property type="project" value="InterPro"/>
</dbReference>
<dbReference type="OrthoDB" id="1274419at2"/>
<dbReference type="RefSeq" id="WP_130935316.1">
    <property type="nucleotide sequence ID" value="NZ_BMEE01000001.1"/>
</dbReference>
<proteinExistence type="predicted"/>
<feature type="transmembrane region" description="Helical" evidence="1">
    <location>
        <begin position="102"/>
        <end position="118"/>
    </location>
</feature>
<feature type="transmembrane region" description="Helical" evidence="1">
    <location>
        <begin position="12"/>
        <end position="32"/>
    </location>
</feature>
<dbReference type="AlphaFoldDB" id="A0A4Q9FSX4"/>
<evidence type="ECO:0000313" key="2">
    <source>
        <dbReference type="EMBL" id="TBN18800.1"/>
    </source>
</evidence>
<evidence type="ECO:0000256" key="1">
    <source>
        <dbReference type="SAM" id="Phobius"/>
    </source>
</evidence>
<dbReference type="Proteomes" id="UP000292372">
    <property type="component" value="Unassembled WGS sequence"/>
</dbReference>
<gene>
    <name evidence="2" type="ORF">EYD46_01675</name>
</gene>
<feature type="transmembrane region" description="Helical" evidence="1">
    <location>
        <begin position="73"/>
        <end position="90"/>
    </location>
</feature>
<organism evidence="2 3">
    <name type="scientific">Hyunsoonleella pacifica</name>
    <dbReference type="NCBI Taxonomy" id="1080224"/>
    <lineage>
        <taxon>Bacteria</taxon>
        <taxon>Pseudomonadati</taxon>
        <taxon>Bacteroidota</taxon>
        <taxon>Flavobacteriia</taxon>
        <taxon>Flavobacteriales</taxon>
        <taxon>Flavobacteriaceae</taxon>
    </lineage>
</organism>
<keyword evidence="1" id="KW-0472">Membrane</keyword>
<feature type="transmembrane region" description="Helical" evidence="1">
    <location>
        <begin position="44"/>
        <end position="61"/>
    </location>
</feature>
<dbReference type="InterPro" id="IPR004891">
    <property type="entry name" value="Mercury-R_MerC"/>
</dbReference>
<evidence type="ECO:0000313" key="3">
    <source>
        <dbReference type="Proteomes" id="UP000292372"/>
    </source>
</evidence>
<comment type="caution">
    <text evidence="2">The sequence shown here is derived from an EMBL/GenBank/DDBJ whole genome shotgun (WGS) entry which is preliminary data.</text>
</comment>
<dbReference type="GO" id="GO:0015097">
    <property type="term" value="F:mercury ion transmembrane transporter activity"/>
    <property type="evidence" value="ECO:0007669"/>
    <property type="project" value="InterPro"/>
</dbReference>
<keyword evidence="3" id="KW-1185">Reference proteome</keyword>